<keyword evidence="1" id="KW-0472">Membrane</keyword>
<accession>A0ABX0RRZ7</accession>
<proteinExistence type="predicted"/>
<reference evidence="2 3" key="1">
    <citation type="journal article" date="2019" name="bioRxiv">
        <title>Bacteria contribute to plant secondary compound degradation in a generalist herbivore system.</title>
        <authorList>
            <person name="Francoeur C.B."/>
            <person name="Khadempour L."/>
            <person name="Moreira-Soto R.D."/>
            <person name="Gotting K."/>
            <person name="Book A.J."/>
            <person name="Pinto-Tomas A.A."/>
            <person name="Keefover-Ring K."/>
            <person name="Currie C.R."/>
        </authorList>
    </citation>
    <scope>NUCLEOTIDE SEQUENCE [LARGE SCALE GENOMIC DNA]</scope>
    <source>
        <strain evidence="2">Al-1710</strain>
    </source>
</reference>
<evidence type="ECO:0000313" key="3">
    <source>
        <dbReference type="Proteomes" id="UP001515780"/>
    </source>
</evidence>
<name>A0ABX0RRZ7_9GAMM</name>
<feature type="transmembrane region" description="Helical" evidence="1">
    <location>
        <begin position="53"/>
        <end position="74"/>
    </location>
</feature>
<organism evidence="2 3">
    <name type="scientific">Candidatus Pantoea communis</name>
    <dbReference type="NCBI Taxonomy" id="2608354"/>
    <lineage>
        <taxon>Bacteria</taxon>
        <taxon>Pseudomonadati</taxon>
        <taxon>Pseudomonadota</taxon>
        <taxon>Gammaproteobacteria</taxon>
        <taxon>Enterobacterales</taxon>
        <taxon>Erwiniaceae</taxon>
        <taxon>Pantoea</taxon>
    </lineage>
</organism>
<sequence>MMNWNKPSLTVKPEPQPPSLIKWLGALMLLMLSVISIFNLTSIFQPDLFKSRHLLFAASMVVGSGLLALFVRYLTYSFKHNGWQAWEQERLNIEGAWEKWSNRYVALFASYVFIPGNITANTIAKAEASIETKNGLVQKIDYFPSEDGEKITLLLKSINIPLSQLPPNTAIHIKLLNDLLPGRRTAFMKVLAEIWQSQFPLHPITTLTELSESYADKLQSIQQSKDESINVIMIMQQDDRERYSDAMGVFILASDDVAENVNLSTAARLLRPLFTSSQKLETELLTFFSTQTAAKAASGCYCAQQQGLRHSAVLMQQSHAANGALQINQIRDVERFAGLAGPAAPWLALGLAADTSSITQTACLMLAEHQNGWLIHAVQSMES</sequence>
<gene>
    <name evidence="2" type="ORF">F3J37_14330</name>
</gene>
<evidence type="ECO:0008006" key="4">
    <source>
        <dbReference type="Google" id="ProtNLM"/>
    </source>
</evidence>
<dbReference type="Proteomes" id="UP001515780">
    <property type="component" value="Unassembled WGS sequence"/>
</dbReference>
<comment type="caution">
    <text evidence="2">The sequence shown here is derived from an EMBL/GenBank/DDBJ whole genome shotgun (WGS) entry which is preliminary data.</text>
</comment>
<keyword evidence="1" id="KW-0812">Transmembrane</keyword>
<dbReference type="EMBL" id="VWXC01000010">
    <property type="protein sequence ID" value="NIG19849.1"/>
    <property type="molecule type" value="Genomic_DNA"/>
</dbReference>
<keyword evidence="3" id="KW-1185">Reference proteome</keyword>
<evidence type="ECO:0000313" key="2">
    <source>
        <dbReference type="EMBL" id="NIG19849.1"/>
    </source>
</evidence>
<protein>
    <recommendedName>
        <fullName evidence="4">Type VI secretion protein</fullName>
    </recommendedName>
</protein>
<feature type="transmembrane region" description="Helical" evidence="1">
    <location>
        <begin position="20"/>
        <end position="41"/>
    </location>
</feature>
<keyword evidence="1" id="KW-1133">Transmembrane helix</keyword>
<evidence type="ECO:0000256" key="1">
    <source>
        <dbReference type="SAM" id="Phobius"/>
    </source>
</evidence>